<sequence length="58" mass="6522">LSLFSHSSTDTPPQHCQLVSLDDPTSNHFIDADDQISYILTFEMKRLVRVVKSGKVCT</sequence>
<accession>A0A0R3R9L4</accession>
<name>A0A0R3R9L4_9BILA</name>
<organism evidence="1">
    <name type="scientific">Brugia timori</name>
    <dbReference type="NCBI Taxonomy" id="42155"/>
    <lineage>
        <taxon>Eukaryota</taxon>
        <taxon>Metazoa</taxon>
        <taxon>Ecdysozoa</taxon>
        <taxon>Nematoda</taxon>
        <taxon>Chromadorea</taxon>
        <taxon>Rhabditida</taxon>
        <taxon>Spirurina</taxon>
        <taxon>Spiruromorpha</taxon>
        <taxon>Filarioidea</taxon>
        <taxon>Onchocercidae</taxon>
        <taxon>Brugia</taxon>
    </lineage>
</organism>
<proteinExistence type="predicted"/>
<dbReference type="AlphaFoldDB" id="A0A0R3R9L4"/>
<dbReference type="WBParaSite" id="BTMF_0001672701-mRNA-1">
    <property type="protein sequence ID" value="BTMF_0001672701-mRNA-1"/>
    <property type="gene ID" value="BTMF_0001672701"/>
</dbReference>
<reference evidence="1" key="1">
    <citation type="submission" date="2017-02" db="UniProtKB">
        <authorList>
            <consortium name="WormBaseParasite"/>
        </authorList>
    </citation>
    <scope>IDENTIFICATION</scope>
</reference>
<evidence type="ECO:0000313" key="1">
    <source>
        <dbReference type="WBParaSite" id="BTMF_0001672701-mRNA-1"/>
    </source>
</evidence>
<protein>
    <submittedName>
        <fullName evidence="1">VP13D protein</fullName>
    </submittedName>
</protein>